<protein>
    <submittedName>
        <fullName evidence="1">Uncharacterized protein</fullName>
    </submittedName>
</protein>
<name>A0A368LKL4_9VIBR</name>
<accession>A0A368LKL4</accession>
<dbReference type="AlphaFoldDB" id="A0A368LKL4"/>
<evidence type="ECO:0000313" key="1">
    <source>
        <dbReference type="EMBL" id="RCS72371.1"/>
    </source>
</evidence>
<reference evidence="1 2" key="1">
    <citation type="journal article" date="2017" name="Elife">
        <title>Extensive horizontal gene transfer in cheese-associated bacteria.</title>
        <authorList>
            <person name="Bonham K.S."/>
            <person name="Wolfe B.E."/>
            <person name="Dutton R.J."/>
        </authorList>
    </citation>
    <scope>NUCLEOTIDE SEQUENCE [LARGE SCALE GENOMIC DNA]</scope>
    <source>
        <strain evidence="1 2">JB196</strain>
    </source>
</reference>
<organism evidence="1 2">
    <name type="scientific">Vibrio casei</name>
    <dbReference type="NCBI Taxonomy" id="673372"/>
    <lineage>
        <taxon>Bacteria</taxon>
        <taxon>Pseudomonadati</taxon>
        <taxon>Pseudomonadota</taxon>
        <taxon>Gammaproteobacteria</taxon>
        <taxon>Vibrionales</taxon>
        <taxon>Vibrionaceae</taxon>
        <taxon>Vibrio</taxon>
    </lineage>
</organism>
<comment type="caution">
    <text evidence="1">The sequence shown here is derived from an EMBL/GenBank/DDBJ whole genome shotgun (WGS) entry which is preliminary data.</text>
</comment>
<sequence>MEVNIVSNLDPLKFERLTASFAQIDDLAKASLNDEMVSAKKKESYLGRDLYVTRVIQHFYAHKNVKFHTFRRVKVQKLNLNTCLHKVTLFNTKHALLIEGFLFASFQIFTPSYNQTDAD</sequence>
<dbReference type="EMBL" id="QPGL01000001">
    <property type="protein sequence ID" value="RCS72371.1"/>
    <property type="molecule type" value="Genomic_DNA"/>
</dbReference>
<gene>
    <name evidence="1" type="ORF">CIK83_01405</name>
</gene>
<proteinExistence type="predicted"/>
<dbReference type="Proteomes" id="UP000252479">
    <property type="component" value="Unassembled WGS sequence"/>
</dbReference>
<evidence type="ECO:0000313" key="2">
    <source>
        <dbReference type="Proteomes" id="UP000252479"/>
    </source>
</evidence>
<keyword evidence="2" id="KW-1185">Reference proteome</keyword>